<dbReference type="Proteomes" id="UP000016511">
    <property type="component" value="Unassembled WGS sequence"/>
</dbReference>
<dbReference type="PROSITE" id="PS50977">
    <property type="entry name" value="HTH_TETR_2"/>
    <property type="match status" value="1"/>
</dbReference>
<feature type="DNA-binding region" description="H-T-H motif" evidence="2">
    <location>
        <begin position="58"/>
        <end position="77"/>
    </location>
</feature>
<dbReference type="InterPro" id="IPR009057">
    <property type="entry name" value="Homeodomain-like_sf"/>
</dbReference>
<keyword evidence="1 2" id="KW-0238">DNA-binding</keyword>
<evidence type="ECO:0000313" key="4">
    <source>
        <dbReference type="EMBL" id="ERI07420.1"/>
    </source>
</evidence>
<dbReference type="GO" id="GO:0003677">
    <property type="term" value="F:DNA binding"/>
    <property type="evidence" value="ECO:0007669"/>
    <property type="project" value="UniProtKB-UniRule"/>
</dbReference>
<dbReference type="Pfam" id="PF00440">
    <property type="entry name" value="TetR_N"/>
    <property type="match status" value="1"/>
</dbReference>
<keyword evidence="5" id="KW-1185">Reference proteome</keyword>
<organism evidence="4 5">
    <name type="scientific">Aneurinibacillus aneurinilyticus ATCC 12856</name>
    <dbReference type="NCBI Taxonomy" id="649747"/>
    <lineage>
        <taxon>Bacteria</taxon>
        <taxon>Bacillati</taxon>
        <taxon>Bacillota</taxon>
        <taxon>Bacilli</taxon>
        <taxon>Bacillales</taxon>
        <taxon>Paenibacillaceae</taxon>
        <taxon>Aneurinibacillus group</taxon>
        <taxon>Aneurinibacillus</taxon>
    </lineage>
</organism>
<evidence type="ECO:0000313" key="5">
    <source>
        <dbReference type="Proteomes" id="UP000016511"/>
    </source>
</evidence>
<dbReference type="PANTHER" id="PTHR43479">
    <property type="entry name" value="ACREF/ENVCD OPERON REPRESSOR-RELATED"/>
    <property type="match status" value="1"/>
</dbReference>
<name>U1WXK6_ANEAE</name>
<dbReference type="HOGENOM" id="CLU_069356_15_5_9"/>
<accession>U1WXK6</accession>
<dbReference type="EMBL" id="AWSJ01000277">
    <property type="protein sequence ID" value="ERI07420.1"/>
    <property type="molecule type" value="Genomic_DNA"/>
</dbReference>
<dbReference type="Gene3D" id="1.10.357.10">
    <property type="entry name" value="Tetracycline Repressor, domain 2"/>
    <property type="match status" value="1"/>
</dbReference>
<dbReference type="SUPFAM" id="SSF48498">
    <property type="entry name" value="Tetracyclin repressor-like, C-terminal domain"/>
    <property type="match status" value="1"/>
</dbReference>
<proteinExistence type="predicted"/>
<dbReference type="InterPro" id="IPR001647">
    <property type="entry name" value="HTH_TetR"/>
</dbReference>
<dbReference type="eggNOG" id="COG1309">
    <property type="taxonomic scope" value="Bacteria"/>
</dbReference>
<feature type="domain" description="HTH tetR-type" evidence="3">
    <location>
        <begin position="35"/>
        <end position="95"/>
    </location>
</feature>
<evidence type="ECO:0000256" key="1">
    <source>
        <dbReference type="ARBA" id="ARBA00023125"/>
    </source>
</evidence>
<dbReference type="PANTHER" id="PTHR43479:SF11">
    <property type="entry name" value="ACREF_ENVCD OPERON REPRESSOR-RELATED"/>
    <property type="match status" value="1"/>
</dbReference>
<dbReference type="SUPFAM" id="SSF46689">
    <property type="entry name" value="Homeodomain-like"/>
    <property type="match status" value="1"/>
</dbReference>
<gene>
    <name evidence="4" type="ORF">HMPREF0083_04505</name>
</gene>
<evidence type="ECO:0000256" key="2">
    <source>
        <dbReference type="PROSITE-ProRule" id="PRU00335"/>
    </source>
</evidence>
<reference evidence="4 5" key="1">
    <citation type="submission" date="2013-08" db="EMBL/GenBank/DDBJ databases">
        <authorList>
            <person name="Weinstock G."/>
            <person name="Sodergren E."/>
            <person name="Wylie T."/>
            <person name="Fulton L."/>
            <person name="Fulton R."/>
            <person name="Fronick C."/>
            <person name="O'Laughlin M."/>
            <person name="Godfrey J."/>
            <person name="Miner T."/>
            <person name="Herter B."/>
            <person name="Appelbaum E."/>
            <person name="Cordes M."/>
            <person name="Lek S."/>
            <person name="Wollam A."/>
            <person name="Pepin K.H."/>
            <person name="Palsikar V.B."/>
            <person name="Mitreva M."/>
            <person name="Wilson R.K."/>
        </authorList>
    </citation>
    <scope>NUCLEOTIDE SEQUENCE [LARGE SCALE GENOMIC DNA]</scope>
    <source>
        <strain evidence="4 5">ATCC 12856</strain>
    </source>
</reference>
<dbReference type="InterPro" id="IPR036271">
    <property type="entry name" value="Tet_transcr_reg_TetR-rel_C_sf"/>
</dbReference>
<sequence>MVNQIKKWSFNKIIKGVSVMKEAHKEKGKQSFIAEARREQIIEAAIKTLDDIGYVKASLAQIAKNAGISTGLISYHFSDKSDLMNHLLISLLERSTAYILERVGKEDTPQKKLEAFISASLAYQGTHHERNTALLEIIFNARTPENIPYYKLSDDQEDPLMNELQQILHDGQEQGVFGEFNVDVMSNLIQGAIGEYMLNTSITKKVDLETYSGELINIVEKAVISPKEKKHLNNGR</sequence>
<dbReference type="STRING" id="649747.HMPREF0083_04505"/>
<dbReference type="PATRIC" id="fig|649747.3.peg.4070"/>
<protein>
    <submittedName>
        <fullName evidence="4">Transcriptional regulator, TetR family</fullName>
    </submittedName>
</protein>
<dbReference type="InterPro" id="IPR050624">
    <property type="entry name" value="HTH-type_Tx_Regulator"/>
</dbReference>
<dbReference type="InterPro" id="IPR023772">
    <property type="entry name" value="DNA-bd_HTH_TetR-type_CS"/>
</dbReference>
<evidence type="ECO:0000259" key="3">
    <source>
        <dbReference type="PROSITE" id="PS50977"/>
    </source>
</evidence>
<dbReference type="AlphaFoldDB" id="U1WXK6"/>
<comment type="caution">
    <text evidence="4">The sequence shown here is derived from an EMBL/GenBank/DDBJ whole genome shotgun (WGS) entry which is preliminary data.</text>
</comment>
<dbReference type="PRINTS" id="PR00455">
    <property type="entry name" value="HTHTETR"/>
</dbReference>
<dbReference type="PROSITE" id="PS01081">
    <property type="entry name" value="HTH_TETR_1"/>
    <property type="match status" value="1"/>
</dbReference>